<dbReference type="Proteomes" id="UP001596512">
    <property type="component" value="Unassembled WGS sequence"/>
</dbReference>
<keyword evidence="2" id="KW-0472">Membrane</keyword>
<evidence type="ECO:0000313" key="4">
    <source>
        <dbReference type="EMBL" id="MFC7613911.1"/>
    </source>
</evidence>
<name>A0ABW2TM50_9PSEU</name>
<evidence type="ECO:0000256" key="2">
    <source>
        <dbReference type="SAM" id="Phobius"/>
    </source>
</evidence>
<dbReference type="InterPro" id="IPR037185">
    <property type="entry name" value="EmrE-like"/>
</dbReference>
<feature type="transmembrane region" description="Helical" evidence="2">
    <location>
        <begin position="30"/>
        <end position="48"/>
    </location>
</feature>
<dbReference type="InterPro" id="IPR000620">
    <property type="entry name" value="EamA_dom"/>
</dbReference>
<keyword evidence="2" id="KW-1133">Transmembrane helix</keyword>
<feature type="transmembrane region" description="Helical" evidence="2">
    <location>
        <begin position="89"/>
        <end position="110"/>
    </location>
</feature>
<protein>
    <submittedName>
        <fullName evidence="4">DMT family transporter</fullName>
    </submittedName>
</protein>
<keyword evidence="2" id="KW-0812">Transmembrane</keyword>
<dbReference type="Pfam" id="PF00892">
    <property type="entry name" value="EamA"/>
    <property type="match status" value="1"/>
</dbReference>
<reference evidence="5" key="1">
    <citation type="journal article" date="2019" name="Int. J. Syst. Evol. Microbiol.">
        <title>The Global Catalogue of Microorganisms (GCM) 10K type strain sequencing project: providing services to taxonomists for standard genome sequencing and annotation.</title>
        <authorList>
            <consortium name="The Broad Institute Genomics Platform"/>
            <consortium name="The Broad Institute Genome Sequencing Center for Infectious Disease"/>
            <person name="Wu L."/>
            <person name="Ma J."/>
        </authorList>
    </citation>
    <scope>NUCLEOTIDE SEQUENCE [LARGE SCALE GENOMIC DNA]</scope>
    <source>
        <strain evidence="5">JCM 17695</strain>
    </source>
</reference>
<evidence type="ECO:0000256" key="1">
    <source>
        <dbReference type="ARBA" id="ARBA00007362"/>
    </source>
</evidence>
<feature type="transmembrane region" description="Helical" evidence="2">
    <location>
        <begin position="54"/>
        <end position="77"/>
    </location>
</feature>
<evidence type="ECO:0000313" key="5">
    <source>
        <dbReference type="Proteomes" id="UP001596512"/>
    </source>
</evidence>
<evidence type="ECO:0000259" key="3">
    <source>
        <dbReference type="Pfam" id="PF00892"/>
    </source>
</evidence>
<dbReference type="SUPFAM" id="SSF103481">
    <property type="entry name" value="Multidrug resistance efflux transporter EmrE"/>
    <property type="match status" value="1"/>
</dbReference>
<proteinExistence type="inferred from homology"/>
<feature type="domain" description="EamA" evidence="3">
    <location>
        <begin position="2"/>
        <end position="132"/>
    </location>
</feature>
<organism evidence="4 5">
    <name type="scientific">Actinokineospora soli</name>
    <dbReference type="NCBI Taxonomy" id="1048753"/>
    <lineage>
        <taxon>Bacteria</taxon>
        <taxon>Bacillati</taxon>
        <taxon>Actinomycetota</taxon>
        <taxon>Actinomycetes</taxon>
        <taxon>Pseudonocardiales</taxon>
        <taxon>Pseudonocardiaceae</taxon>
        <taxon>Actinokineospora</taxon>
    </lineage>
</organism>
<keyword evidence="5" id="KW-1185">Reference proteome</keyword>
<comment type="caution">
    <text evidence="4">The sequence shown here is derived from an EMBL/GenBank/DDBJ whole genome shotgun (WGS) entry which is preliminary data.</text>
</comment>
<gene>
    <name evidence="4" type="ORF">ACFQV2_10490</name>
</gene>
<dbReference type="Gene3D" id="1.10.3730.20">
    <property type="match status" value="1"/>
</dbReference>
<sequence length="135" mass="13499">MLLAAGAGALWAAYILLSHRLGSRTSDGTGLALAMVIAAAVAVPFGAVDAGAALLTPTVLVAGLAVALMSSVIPYSLELEALRKIPPRVFGVLMSMEPAVAALAGLALLGEALAPVQWVAICLVVAASVGVTRVR</sequence>
<feature type="transmembrane region" description="Helical" evidence="2">
    <location>
        <begin position="116"/>
        <end position="134"/>
    </location>
</feature>
<dbReference type="EMBL" id="JBHTEY010000004">
    <property type="protein sequence ID" value="MFC7613911.1"/>
    <property type="molecule type" value="Genomic_DNA"/>
</dbReference>
<comment type="similarity">
    <text evidence="1">Belongs to the EamA transporter family.</text>
</comment>
<accession>A0ABW2TM50</accession>